<name>A0AA89ACW1_9ASTE</name>
<feature type="chain" id="PRO_5041734361" evidence="4">
    <location>
        <begin position="22"/>
        <end position="292"/>
    </location>
</feature>
<feature type="signal peptide" evidence="4">
    <location>
        <begin position="1"/>
        <end position="21"/>
    </location>
</feature>
<dbReference type="PANTHER" id="PTHR10795">
    <property type="entry name" value="PROPROTEIN CONVERTASE SUBTILISIN/KEXIN"/>
    <property type="match status" value="1"/>
</dbReference>
<sequence>MKLSHVAVVTLLVCYCLYTVAQEEHQQKTYIVHMDKSFMPTSFEDHFQWYESSLKSASSSADMLYAYNNVIHGFATRLMDEEVESLKGKPGILSMQEEMIYQLHTTRSPEFLGLGLVYDATVDDYLGFLCALNYSSIQIKALTKRDFTCESRKKYRVEDFNYPSIAVPLQTASGKGGGSSAPTIVQYTRTLTNVGTPTTYTVSVTSETQAVKILVMPKSLNFSEKNEKKSYTMTFTASSMPSGIISFARLQWSDGKHIVRESTVFRNPKSEVLRKPIDSKQHEKRHYPRKGH</sequence>
<dbReference type="Gene3D" id="3.30.70.80">
    <property type="entry name" value="Peptidase S8 propeptide/proteinase inhibitor I9"/>
    <property type="match status" value="1"/>
</dbReference>
<evidence type="ECO:0000256" key="3">
    <source>
        <dbReference type="SAM" id="MobiDB-lite"/>
    </source>
</evidence>
<reference evidence="7" key="1">
    <citation type="submission" date="2022-12" db="EMBL/GenBank/DDBJ databases">
        <title>Draft genome assemblies for two species of Escallonia (Escalloniales).</title>
        <authorList>
            <person name="Chanderbali A."/>
            <person name="Dervinis C."/>
            <person name="Anghel I."/>
            <person name="Soltis D."/>
            <person name="Soltis P."/>
            <person name="Zapata F."/>
        </authorList>
    </citation>
    <scope>NUCLEOTIDE SEQUENCE</scope>
    <source>
        <strain evidence="7">UCBG64.0493</strain>
        <tissue evidence="7">Leaf</tissue>
    </source>
</reference>
<feature type="compositionally biased region" description="Basic residues" evidence="3">
    <location>
        <begin position="282"/>
        <end position="292"/>
    </location>
</feature>
<dbReference type="Pfam" id="PF17766">
    <property type="entry name" value="fn3_6"/>
    <property type="match status" value="1"/>
</dbReference>
<evidence type="ECO:0000259" key="6">
    <source>
        <dbReference type="Pfam" id="PF17766"/>
    </source>
</evidence>
<dbReference type="FunFam" id="3.30.70.80:FF:000003">
    <property type="entry name" value="Subtilisin-like protease SBT1.9"/>
    <property type="match status" value="1"/>
</dbReference>
<dbReference type="InterPro" id="IPR037045">
    <property type="entry name" value="S8pro/Inhibitor_I9_sf"/>
</dbReference>
<organism evidence="7 8">
    <name type="scientific">Escallonia herrerae</name>
    <dbReference type="NCBI Taxonomy" id="1293975"/>
    <lineage>
        <taxon>Eukaryota</taxon>
        <taxon>Viridiplantae</taxon>
        <taxon>Streptophyta</taxon>
        <taxon>Embryophyta</taxon>
        <taxon>Tracheophyta</taxon>
        <taxon>Spermatophyta</taxon>
        <taxon>Magnoliopsida</taxon>
        <taxon>eudicotyledons</taxon>
        <taxon>Gunneridae</taxon>
        <taxon>Pentapetalae</taxon>
        <taxon>asterids</taxon>
        <taxon>campanulids</taxon>
        <taxon>Escalloniales</taxon>
        <taxon>Escalloniaceae</taxon>
        <taxon>Escallonia</taxon>
    </lineage>
</organism>
<feature type="compositionally biased region" description="Basic and acidic residues" evidence="3">
    <location>
        <begin position="270"/>
        <end position="281"/>
    </location>
</feature>
<accession>A0AA89ACW1</accession>
<dbReference type="Proteomes" id="UP001188597">
    <property type="component" value="Unassembled WGS sequence"/>
</dbReference>
<dbReference type="SUPFAM" id="SSF54897">
    <property type="entry name" value="Protease propeptides/inhibitors"/>
    <property type="match status" value="1"/>
</dbReference>
<evidence type="ECO:0000256" key="1">
    <source>
        <dbReference type="ARBA" id="ARBA00011073"/>
    </source>
</evidence>
<dbReference type="InterPro" id="IPR010259">
    <property type="entry name" value="S8pro/Inhibitor_I9"/>
</dbReference>
<dbReference type="Pfam" id="PF05922">
    <property type="entry name" value="Inhibitor_I9"/>
    <property type="match status" value="1"/>
</dbReference>
<proteinExistence type="inferred from homology"/>
<feature type="domain" description="Subtilisin-like protease fibronectin type-III" evidence="6">
    <location>
        <begin position="159"/>
        <end position="262"/>
    </location>
</feature>
<gene>
    <name evidence="7" type="ORF">RJ639_022783</name>
</gene>
<comment type="caution">
    <text evidence="7">The sequence shown here is derived from an EMBL/GenBank/DDBJ whole genome shotgun (WGS) entry which is preliminary data.</text>
</comment>
<dbReference type="Gene3D" id="2.60.40.2310">
    <property type="match status" value="1"/>
</dbReference>
<keyword evidence="8" id="KW-1185">Reference proteome</keyword>
<keyword evidence="2 4" id="KW-0732">Signal</keyword>
<dbReference type="InterPro" id="IPR045051">
    <property type="entry name" value="SBT"/>
</dbReference>
<evidence type="ECO:0000259" key="5">
    <source>
        <dbReference type="Pfam" id="PF05922"/>
    </source>
</evidence>
<evidence type="ECO:0000313" key="7">
    <source>
        <dbReference type="EMBL" id="KAK2999204.1"/>
    </source>
</evidence>
<feature type="domain" description="Inhibitor I9" evidence="5">
    <location>
        <begin position="29"/>
        <end position="104"/>
    </location>
</feature>
<dbReference type="AlphaFoldDB" id="A0AA89ACW1"/>
<evidence type="ECO:0000256" key="4">
    <source>
        <dbReference type="SAM" id="SignalP"/>
    </source>
</evidence>
<evidence type="ECO:0000313" key="8">
    <source>
        <dbReference type="Proteomes" id="UP001188597"/>
    </source>
</evidence>
<dbReference type="InterPro" id="IPR041469">
    <property type="entry name" value="Subtilisin-like_FN3"/>
</dbReference>
<protein>
    <submittedName>
        <fullName evidence="7">Uncharacterized protein</fullName>
    </submittedName>
</protein>
<dbReference type="EMBL" id="JAVXUP010003364">
    <property type="protein sequence ID" value="KAK2999204.1"/>
    <property type="molecule type" value="Genomic_DNA"/>
</dbReference>
<comment type="similarity">
    <text evidence="1">Belongs to the peptidase S8 family.</text>
</comment>
<evidence type="ECO:0000256" key="2">
    <source>
        <dbReference type="ARBA" id="ARBA00022729"/>
    </source>
</evidence>
<feature type="region of interest" description="Disordered" evidence="3">
    <location>
        <begin position="270"/>
        <end position="292"/>
    </location>
</feature>